<dbReference type="Gene3D" id="3.30.565.10">
    <property type="entry name" value="Histidine kinase-like ATPase, C-terminal domain"/>
    <property type="match status" value="1"/>
</dbReference>
<keyword evidence="3" id="KW-1185">Reference proteome</keyword>
<evidence type="ECO:0000313" key="3">
    <source>
        <dbReference type="Proteomes" id="UP000307790"/>
    </source>
</evidence>
<keyword evidence="2" id="KW-0418">Kinase</keyword>
<evidence type="ECO:0000256" key="1">
    <source>
        <dbReference type="SAM" id="MobiDB-lite"/>
    </source>
</evidence>
<evidence type="ECO:0000313" key="2">
    <source>
        <dbReference type="EMBL" id="TLU61219.1"/>
    </source>
</evidence>
<dbReference type="InterPro" id="IPR036890">
    <property type="entry name" value="HATPase_C_sf"/>
</dbReference>
<comment type="caution">
    <text evidence="2">The sequence shown here is derived from an EMBL/GenBank/DDBJ whole genome shotgun (WGS) entry which is preliminary data.</text>
</comment>
<proteinExistence type="predicted"/>
<dbReference type="OrthoDB" id="8404469at2"/>
<dbReference type="SUPFAM" id="SSF55874">
    <property type="entry name" value="ATPase domain of HSP90 chaperone/DNA topoisomerase II/histidine kinase"/>
    <property type="match status" value="1"/>
</dbReference>
<dbReference type="EMBL" id="VCBC01000018">
    <property type="protein sequence ID" value="TLU61219.1"/>
    <property type="molecule type" value="Genomic_DNA"/>
</dbReference>
<reference evidence="2 3" key="1">
    <citation type="submission" date="2019-05" db="EMBL/GenBank/DDBJ databases">
        <title>Genome sequences of Thalassotalea litorea 1K03283.</title>
        <authorList>
            <person name="Zhang D."/>
        </authorList>
    </citation>
    <scope>NUCLEOTIDE SEQUENCE [LARGE SCALE GENOMIC DNA]</scope>
    <source>
        <strain evidence="2 3">MCCC 1K03283</strain>
    </source>
</reference>
<feature type="region of interest" description="Disordered" evidence="1">
    <location>
        <begin position="397"/>
        <end position="467"/>
    </location>
</feature>
<dbReference type="AlphaFoldDB" id="A0A5R9IMK6"/>
<gene>
    <name evidence="2" type="ORF">FE810_15470</name>
</gene>
<feature type="compositionally biased region" description="Gly residues" evidence="1">
    <location>
        <begin position="426"/>
        <end position="444"/>
    </location>
</feature>
<dbReference type="GO" id="GO:0016301">
    <property type="term" value="F:kinase activity"/>
    <property type="evidence" value="ECO:0007669"/>
    <property type="project" value="UniProtKB-KW"/>
</dbReference>
<protein>
    <submittedName>
        <fullName evidence="2">Sensor histidine kinase</fullName>
    </submittedName>
</protein>
<organism evidence="2 3">
    <name type="scientific">Thalassotalea litorea</name>
    <dbReference type="NCBI Taxonomy" id="2020715"/>
    <lineage>
        <taxon>Bacteria</taxon>
        <taxon>Pseudomonadati</taxon>
        <taxon>Pseudomonadota</taxon>
        <taxon>Gammaproteobacteria</taxon>
        <taxon>Alteromonadales</taxon>
        <taxon>Colwelliaceae</taxon>
        <taxon>Thalassotalea</taxon>
    </lineage>
</organism>
<keyword evidence="2" id="KW-0808">Transferase</keyword>
<name>A0A5R9IMK6_9GAMM</name>
<sequence>MSNILASKVAESGFTRMLERLGRDCGPTQFVREFLKNGMESITRTKKTGTILVDVDWEFYEDMGFFKMSFTDTGDGMTGEDMLKYIKDLSSSGGRNQYENFGLGAKISALTRNPAGIIYRSWKNGEGNEIVLRYDEETDQYGCAQLDLGDGKYGYFRSVDEDDKPDIIVDHGTRVTLIGKTIDEDTMQLPDGVNLTRESWIYRTINERFYEIDENIDIKVRIGYNRPRENTKHNHLLIAKGQKHIYESNAVHSGTVVLSDADVHWFILNEGVQGHGRHYVTGNTSIIHEGEIFDRTDGRANRASMFGILFGAKHVVLLIEPKGQYNQNVQRTALMRIDGNPMPWSRWSEEFKSKMPPEIKEYVQSLVQKASKDSHSDSITERLKALSKFYKVSRYKPSPTGEYNVDDGSLVATGSESTSEPRKKGGGTNSDGGGASGGTTGVKPGGVEDILTGRRKNSGSKAKEVRPNPFPRVDWVSLREKTRDEGELEDRAALYISSENLIKANKDFMGFQDVIHHFLTEYKDVPNSAEVISDTVMEWFEQQLMESVAGILSMKNRKMWSNEDIDKALSEECLTASIMQRFHLIREVNRILSSKLGKPLSKRQESAA</sequence>
<dbReference type="RefSeq" id="WP_138321296.1">
    <property type="nucleotide sequence ID" value="NZ_VCBC01000018.1"/>
</dbReference>
<accession>A0A5R9IMK6</accession>
<dbReference type="Proteomes" id="UP000307790">
    <property type="component" value="Unassembled WGS sequence"/>
</dbReference>